<accession>A0A8H4NWV0</accession>
<dbReference type="AlphaFoldDB" id="A0A8H4NWV0"/>
<comment type="caution">
    <text evidence="1">The sequence shown here is derived from an EMBL/GenBank/DDBJ whole genome shotgun (WGS) entry which is preliminary data.</text>
</comment>
<reference evidence="1" key="1">
    <citation type="submission" date="2020-01" db="EMBL/GenBank/DDBJ databases">
        <title>Identification and distribution of gene clusters putatively required for synthesis of sphingolipid metabolism inhibitors in phylogenetically diverse species of the filamentous fungus Fusarium.</title>
        <authorList>
            <person name="Kim H.-S."/>
            <person name="Busman M."/>
            <person name="Brown D.W."/>
            <person name="Divon H."/>
            <person name="Uhlig S."/>
            <person name="Proctor R.H."/>
        </authorList>
    </citation>
    <scope>NUCLEOTIDE SEQUENCE</scope>
    <source>
        <strain evidence="1">NRRL 53441</strain>
    </source>
</reference>
<sequence>MLEDNEIPKEMTHALCKQTSKKCYRCCGKEEREMEEPISPKGPVMLILTKCRFLGMIIEDYVEFWIAFKGILQLLQIPGDQDGKLLSLESRRRLCAAIVQLGQQLLNIVKFHIRVHNLDAKAKYLPTHIREYRDKVSRRRQDMRSMVRMGLRNSSSKTQSIVFVTPSAASFAEMLVML</sequence>
<gene>
    <name evidence="1" type="ORF">F53441_8126</name>
</gene>
<organism evidence="1 2">
    <name type="scientific">Fusarium austroafricanum</name>
    <dbReference type="NCBI Taxonomy" id="2364996"/>
    <lineage>
        <taxon>Eukaryota</taxon>
        <taxon>Fungi</taxon>
        <taxon>Dikarya</taxon>
        <taxon>Ascomycota</taxon>
        <taxon>Pezizomycotina</taxon>
        <taxon>Sordariomycetes</taxon>
        <taxon>Hypocreomycetidae</taxon>
        <taxon>Hypocreales</taxon>
        <taxon>Nectriaceae</taxon>
        <taxon>Fusarium</taxon>
        <taxon>Fusarium concolor species complex</taxon>
    </lineage>
</organism>
<dbReference type="Proteomes" id="UP000605986">
    <property type="component" value="Unassembled WGS sequence"/>
</dbReference>
<proteinExistence type="predicted"/>
<evidence type="ECO:0000313" key="2">
    <source>
        <dbReference type="Proteomes" id="UP000605986"/>
    </source>
</evidence>
<protein>
    <submittedName>
        <fullName evidence="1">Uncharacterized protein</fullName>
    </submittedName>
</protein>
<evidence type="ECO:0000313" key="1">
    <source>
        <dbReference type="EMBL" id="KAF4448458.1"/>
    </source>
</evidence>
<dbReference type="EMBL" id="JAADJG010000336">
    <property type="protein sequence ID" value="KAF4448458.1"/>
    <property type="molecule type" value="Genomic_DNA"/>
</dbReference>
<name>A0A8H4NWV0_9HYPO</name>
<keyword evidence="2" id="KW-1185">Reference proteome</keyword>